<dbReference type="InterPro" id="IPR001041">
    <property type="entry name" value="2Fe-2S_ferredoxin-type"/>
</dbReference>
<dbReference type="Pfam" id="PF14574">
    <property type="entry name" value="RACo_C_ter"/>
    <property type="match status" value="1"/>
</dbReference>
<organism evidence="2 3">
    <name type="scientific">Asaccharospora irregularis DSM 2635</name>
    <dbReference type="NCBI Taxonomy" id="1121321"/>
    <lineage>
        <taxon>Bacteria</taxon>
        <taxon>Bacillati</taxon>
        <taxon>Bacillota</taxon>
        <taxon>Clostridia</taxon>
        <taxon>Peptostreptococcales</taxon>
        <taxon>Peptostreptococcaceae</taxon>
        <taxon>Asaccharospora</taxon>
    </lineage>
</organism>
<dbReference type="InterPro" id="IPR036010">
    <property type="entry name" value="2Fe-2S_ferredoxin-like_sf"/>
</dbReference>
<feature type="domain" description="2Fe-2S ferredoxin-type" evidence="1">
    <location>
        <begin position="3"/>
        <end position="97"/>
    </location>
</feature>
<dbReference type="Pfam" id="PF00111">
    <property type="entry name" value="Fer2"/>
    <property type="match status" value="1"/>
</dbReference>
<dbReference type="InterPro" id="IPR012675">
    <property type="entry name" value="Beta-grasp_dom_sf"/>
</dbReference>
<dbReference type="Gene3D" id="3.10.20.30">
    <property type="match status" value="1"/>
</dbReference>
<dbReference type="STRING" id="1121321.SAMN04488530_10772"/>
<protein>
    <submittedName>
        <fullName evidence="2">Uncharacterized 2Fe-2 and 4Fe-4S clusters-containing protein, contains DUF4445 domain</fullName>
    </submittedName>
</protein>
<sequence>MGDNMSILSVRGRGSFDFEVGKNLLSILKKNGIMIENPCAGKGYCGKCKVQILEGLNDDNLQEHRKFLSEEEIKKGIRLSCLYVPKNDISIELIDNEEKVKILDKGYLPDFKIDPLVKKECKKLSYDSLATSSDIEAILKSEKRALPIDIIRKLSDLEEGDIYTLVKYDKEIICIEDGDTTGSLYGFAVDIGTTTIVASLIDLNTGVELDNASSINPQKNYGLDVLSRINYACKEENGTYELSKSVIDCLNGLFEELCINNNISTENIYDITIAANTTMLHLLLGVNPKSLGVNPYRPIFKEGRTYLSEDLDLKISNKTRVYCLPSVSAFIGADITAGAIVSKLNTTKERVLFIDIGTNGEMILSDNGKMIACSCAAGPALEGMNITCGVRAGVGAIEGITIENDSVSIEVIGDKYPNGICGSGILEAISELNRRNLVNKSGRIKKKEDLEDDFLKSIIIEDGKKRSVVLVDDIIITQNDIRQVQLAKGAILSGIISLSNHLNLTAKDIDKVIIAGQFGAHLKVESLVGIGMLPKEFEDKVNYIGNSSKSGAVLCLLDKSKREEVKDVLDNCGYLELSLLDNYEGLFAKCLSFDINKLL</sequence>
<keyword evidence="3" id="KW-1185">Reference proteome</keyword>
<dbReference type="Pfam" id="PF17651">
    <property type="entry name" value="Raco_middle"/>
    <property type="match status" value="1"/>
</dbReference>
<dbReference type="Gene3D" id="3.30.420.480">
    <property type="entry name" value="Domain of unknown function (DUF4445)"/>
    <property type="match status" value="1"/>
</dbReference>
<accession>A0A1M5MLU7</accession>
<gene>
    <name evidence="2" type="ORF">SAMN04488530_10772</name>
</gene>
<dbReference type="AlphaFoldDB" id="A0A1M5MLU7"/>
<dbReference type="InterPro" id="IPR052911">
    <property type="entry name" value="Corrinoid_activation_enz"/>
</dbReference>
<dbReference type="EMBL" id="FQWX01000007">
    <property type="protein sequence ID" value="SHG78394.1"/>
    <property type="molecule type" value="Genomic_DNA"/>
</dbReference>
<dbReference type="InterPro" id="IPR042259">
    <property type="entry name" value="Raco-like_middle_sf"/>
</dbReference>
<dbReference type="SUPFAM" id="SSF54292">
    <property type="entry name" value="2Fe-2S ferredoxin-like"/>
    <property type="match status" value="1"/>
</dbReference>
<dbReference type="InterPro" id="IPR027980">
    <property type="entry name" value="RACo_C"/>
</dbReference>
<dbReference type="InterPro" id="IPR041414">
    <property type="entry name" value="Raco-like_middle"/>
</dbReference>
<dbReference type="PANTHER" id="PTHR42895">
    <property type="entry name" value="IRON-SULFUR CLUSTER-BINDING PROTEIN-RELATED"/>
    <property type="match status" value="1"/>
</dbReference>
<proteinExistence type="predicted"/>
<evidence type="ECO:0000313" key="3">
    <source>
        <dbReference type="Proteomes" id="UP000243255"/>
    </source>
</evidence>
<dbReference type="PROSITE" id="PS51085">
    <property type="entry name" value="2FE2S_FER_2"/>
    <property type="match status" value="1"/>
</dbReference>
<dbReference type="Proteomes" id="UP000243255">
    <property type="component" value="Unassembled WGS sequence"/>
</dbReference>
<dbReference type="CDD" id="cd00207">
    <property type="entry name" value="fer2"/>
    <property type="match status" value="1"/>
</dbReference>
<reference evidence="3" key="1">
    <citation type="submission" date="2016-11" db="EMBL/GenBank/DDBJ databases">
        <authorList>
            <person name="Varghese N."/>
            <person name="Submissions S."/>
        </authorList>
    </citation>
    <scope>NUCLEOTIDE SEQUENCE [LARGE SCALE GENOMIC DNA]</scope>
    <source>
        <strain evidence="3">DSM 2635</strain>
    </source>
</reference>
<evidence type="ECO:0000313" key="2">
    <source>
        <dbReference type="EMBL" id="SHG78394.1"/>
    </source>
</evidence>
<dbReference type="PANTHER" id="PTHR42895:SF2">
    <property type="entry name" value="IRON-SULFUR CLUSTER PROTEIN"/>
    <property type="match status" value="1"/>
</dbReference>
<evidence type="ECO:0000259" key="1">
    <source>
        <dbReference type="PROSITE" id="PS51085"/>
    </source>
</evidence>
<dbReference type="GO" id="GO:0051536">
    <property type="term" value="F:iron-sulfur cluster binding"/>
    <property type="evidence" value="ECO:0007669"/>
    <property type="project" value="InterPro"/>
</dbReference>
<name>A0A1M5MLU7_9FIRM</name>